<dbReference type="EMBL" id="KQ980326">
    <property type="protein sequence ID" value="KYN16538.1"/>
    <property type="molecule type" value="Genomic_DNA"/>
</dbReference>
<dbReference type="PANTHER" id="PTHR47501">
    <property type="entry name" value="TRANSPOSASE-RELATED"/>
    <property type="match status" value="1"/>
</dbReference>
<sequence length="246" mass="28308">MDLDTEETRETHNIYTIPLILDGTFFKIIRIINASFQRESAVLVCRRFKGRHSYDKIAEMIHDILYEYNLEAKKVVKVTNNASNMVKAFLIFDRNRHFGEENFYGELLSILLQTQKSLQKLQHRHLKYCAKLVMLLEIWIDSWIASKDDQFFRRGIRTLPVHLTASTSSFPTNLIILVFSLFNSKPFLSIYPSNLFNILLILPSSSANNTTSSAYAKLCTFPSPNFTPPHLTLPISSSRSVRGDPD</sequence>
<dbReference type="PANTHER" id="PTHR47501:SF5">
    <property type="entry name" value="HAT C-TERMINAL DIMERISATION DOMAIN-CONTAINING PROTEIN"/>
    <property type="match status" value="1"/>
</dbReference>
<dbReference type="Proteomes" id="UP000078492">
    <property type="component" value="Unassembled WGS sequence"/>
</dbReference>
<dbReference type="AlphaFoldDB" id="A0A151J2V2"/>
<accession>A0A151J2V2</accession>
<evidence type="ECO:0000313" key="1">
    <source>
        <dbReference type="EMBL" id="KYN16538.1"/>
    </source>
</evidence>
<name>A0A151J2V2_9HYME</name>
<evidence type="ECO:0000313" key="2">
    <source>
        <dbReference type="Proteomes" id="UP000078492"/>
    </source>
</evidence>
<protein>
    <submittedName>
        <fullName evidence="1">Uncharacterized protein</fullName>
    </submittedName>
</protein>
<proteinExistence type="predicted"/>
<organism evidence="1 2">
    <name type="scientific">Trachymyrmex cornetzi</name>
    <dbReference type="NCBI Taxonomy" id="471704"/>
    <lineage>
        <taxon>Eukaryota</taxon>
        <taxon>Metazoa</taxon>
        <taxon>Ecdysozoa</taxon>
        <taxon>Arthropoda</taxon>
        <taxon>Hexapoda</taxon>
        <taxon>Insecta</taxon>
        <taxon>Pterygota</taxon>
        <taxon>Neoptera</taxon>
        <taxon>Endopterygota</taxon>
        <taxon>Hymenoptera</taxon>
        <taxon>Apocrita</taxon>
        <taxon>Aculeata</taxon>
        <taxon>Formicoidea</taxon>
        <taxon>Formicidae</taxon>
        <taxon>Myrmicinae</taxon>
        <taxon>Trachymyrmex</taxon>
    </lineage>
</organism>
<reference evidence="1 2" key="1">
    <citation type="submission" date="2015-09" db="EMBL/GenBank/DDBJ databases">
        <title>Trachymyrmex cornetzi WGS genome.</title>
        <authorList>
            <person name="Nygaard S."/>
            <person name="Hu H."/>
            <person name="Boomsma J."/>
            <person name="Zhang G."/>
        </authorList>
    </citation>
    <scope>NUCLEOTIDE SEQUENCE [LARGE SCALE GENOMIC DNA]</scope>
    <source>
        <strain evidence="1">Tcor2-1</strain>
        <tissue evidence="1">Whole body</tissue>
    </source>
</reference>
<gene>
    <name evidence="1" type="ORF">ALC57_11199</name>
</gene>
<keyword evidence="2" id="KW-1185">Reference proteome</keyword>